<dbReference type="EMBL" id="PGFZ01000001">
    <property type="protein sequence ID" value="POZ53593.1"/>
    <property type="molecule type" value="Genomic_DNA"/>
</dbReference>
<keyword evidence="7" id="KW-1185">Reference proteome</keyword>
<dbReference type="EMBL" id="CP022129">
    <property type="protein sequence ID" value="ASF46558.1"/>
    <property type="molecule type" value="Genomic_DNA"/>
</dbReference>
<evidence type="ECO:0000256" key="3">
    <source>
        <dbReference type="ARBA" id="ARBA00023004"/>
    </source>
</evidence>
<dbReference type="Pfam" id="PF01814">
    <property type="entry name" value="Hemerythrin"/>
    <property type="match status" value="1"/>
</dbReference>
<reference evidence="6 8" key="2">
    <citation type="submission" date="2017-11" db="EMBL/GenBank/DDBJ databases">
        <title>Draft Genome Sequence of Methylobacter psychrotolerans Sph1T, an Obligate Methanotroph from Low-Temperature Environments.</title>
        <authorList>
            <person name="Oshkin I.Y."/>
            <person name="Miroshnikov K."/>
            <person name="Belova S.E."/>
            <person name="Korzhenkov A."/>
            <person name="Toshchakov S.V."/>
            <person name="Dedysh S.N."/>
        </authorList>
    </citation>
    <scope>NUCLEOTIDE SEQUENCE [LARGE SCALE GENOMIC DNA]</scope>
    <source>
        <strain evidence="6 8">Sph1</strain>
    </source>
</reference>
<sequence length="193" mass="22288">MLTWSDHFSVKIESVDIQHKKLFELLNLLPENVTEGVCRQAPIDAILTELMAYAGQHFVDEELLMQHHHLDPRHINVHRMEHKSFIYDIQNMQEHLYSEEEVGDIAEKLVSFITSWLIYHILGIDRIMAAQIFAIHHGATPEQAYEARHAVNYDAATTHLMLDSVLDLWHLSMDRCHKLEAKLAAVTAAKHPK</sequence>
<feature type="domain" description="Hemerythrin-like" evidence="4">
    <location>
        <begin position="12"/>
        <end position="131"/>
    </location>
</feature>
<dbReference type="AlphaFoldDB" id="A0A1Z4BZ50"/>
<dbReference type="Proteomes" id="UP000197019">
    <property type="component" value="Chromosome"/>
</dbReference>
<evidence type="ECO:0000313" key="7">
    <source>
        <dbReference type="Proteomes" id="UP000197019"/>
    </source>
</evidence>
<gene>
    <name evidence="6" type="ORF">AADEFJLK_00623</name>
    <name evidence="5" type="ORF">CEK71_11015</name>
</gene>
<comment type="similarity">
    <text evidence="1">Belongs to the hemerythrin family.</text>
</comment>
<keyword evidence="3" id="KW-0408">Iron</keyword>
<dbReference type="PANTHER" id="PTHR37164">
    <property type="entry name" value="BACTERIOHEMERYTHRIN"/>
    <property type="match status" value="1"/>
</dbReference>
<dbReference type="SUPFAM" id="SSF47188">
    <property type="entry name" value="Hemerythrin-like"/>
    <property type="match status" value="1"/>
</dbReference>
<dbReference type="InterPro" id="IPR012312">
    <property type="entry name" value="Hemerythrin-like"/>
</dbReference>
<evidence type="ECO:0000259" key="4">
    <source>
        <dbReference type="Pfam" id="PF01814"/>
    </source>
</evidence>
<keyword evidence="2" id="KW-0479">Metal-binding</keyword>
<dbReference type="PANTHER" id="PTHR37164:SF1">
    <property type="entry name" value="BACTERIOHEMERYTHRIN"/>
    <property type="match status" value="1"/>
</dbReference>
<proteinExistence type="inferred from homology"/>
<dbReference type="InterPro" id="IPR035938">
    <property type="entry name" value="Hemerythrin-like_sf"/>
</dbReference>
<organism evidence="5 7">
    <name type="scientific">Methylovulum psychrotolerans</name>
    <dbReference type="NCBI Taxonomy" id="1704499"/>
    <lineage>
        <taxon>Bacteria</taxon>
        <taxon>Pseudomonadati</taxon>
        <taxon>Pseudomonadota</taxon>
        <taxon>Gammaproteobacteria</taxon>
        <taxon>Methylococcales</taxon>
        <taxon>Methylococcaceae</taxon>
        <taxon>Methylovulum</taxon>
    </lineage>
</organism>
<reference evidence="5 7" key="1">
    <citation type="submission" date="2017-06" db="EMBL/GenBank/DDBJ databases">
        <title>Genome Sequencing of the methanotroph Methylovulum psychrotolerants str. HV10-M2 isolated from a high-altitude environment.</title>
        <authorList>
            <person name="Mateos-Rivera A."/>
        </authorList>
    </citation>
    <scope>NUCLEOTIDE SEQUENCE [LARGE SCALE GENOMIC DNA]</scope>
    <source>
        <strain evidence="5 7">HV10_M2</strain>
    </source>
</reference>
<evidence type="ECO:0000256" key="2">
    <source>
        <dbReference type="ARBA" id="ARBA00022723"/>
    </source>
</evidence>
<name>A0A1Z4BZ50_9GAMM</name>
<accession>A0A1Z4BZ50</accession>
<dbReference type="NCBIfam" id="TIGR02481">
    <property type="entry name" value="hemeryth_dom"/>
    <property type="match status" value="1"/>
</dbReference>
<dbReference type="CDD" id="cd12107">
    <property type="entry name" value="Hemerythrin"/>
    <property type="match status" value="1"/>
</dbReference>
<evidence type="ECO:0000313" key="5">
    <source>
        <dbReference type="EMBL" id="ASF46558.1"/>
    </source>
</evidence>
<protein>
    <submittedName>
        <fullName evidence="6">Bacteriohemerythrin</fullName>
    </submittedName>
</protein>
<evidence type="ECO:0000256" key="1">
    <source>
        <dbReference type="ARBA" id="ARBA00010587"/>
    </source>
</evidence>
<dbReference type="Proteomes" id="UP000237423">
    <property type="component" value="Unassembled WGS sequence"/>
</dbReference>
<dbReference type="NCBIfam" id="NF033749">
    <property type="entry name" value="bact_hemeryth"/>
    <property type="match status" value="1"/>
</dbReference>
<dbReference type="KEGG" id="mpsy:CEK71_11015"/>
<dbReference type="InterPro" id="IPR050669">
    <property type="entry name" value="Hemerythrin"/>
</dbReference>
<dbReference type="Gene3D" id="1.20.120.50">
    <property type="entry name" value="Hemerythrin-like"/>
    <property type="match status" value="1"/>
</dbReference>
<dbReference type="RefSeq" id="WP_088619430.1">
    <property type="nucleotide sequence ID" value="NZ_CP022129.1"/>
</dbReference>
<evidence type="ECO:0000313" key="6">
    <source>
        <dbReference type="EMBL" id="POZ53593.1"/>
    </source>
</evidence>
<dbReference type="OrthoDB" id="9813903at2"/>
<dbReference type="GO" id="GO:0046872">
    <property type="term" value="F:metal ion binding"/>
    <property type="evidence" value="ECO:0007669"/>
    <property type="project" value="UniProtKB-KW"/>
</dbReference>
<dbReference type="InterPro" id="IPR012827">
    <property type="entry name" value="Hemerythrin_metal-bd"/>
</dbReference>
<evidence type="ECO:0000313" key="8">
    <source>
        <dbReference type="Proteomes" id="UP000237423"/>
    </source>
</evidence>